<dbReference type="Pfam" id="PF01521">
    <property type="entry name" value="Fe-S_biosyn"/>
    <property type="match status" value="1"/>
</dbReference>
<dbReference type="Gene3D" id="2.60.300.12">
    <property type="entry name" value="HesB-like domain"/>
    <property type="match status" value="1"/>
</dbReference>
<protein>
    <recommendedName>
        <fullName evidence="1">Core domain-containing protein</fullName>
    </recommendedName>
</protein>
<dbReference type="InterPro" id="IPR035903">
    <property type="entry name" value="HesB-like_dom_sf"/>
</dbReference>
<keyword evidence="3" id="KW-1185">Reference proteome</keyword>
<dbReference type="RefSeq" id="WP_229591612.1">
    <property type="nucleotide sequence ID" value="NZ_AP024485.1"/>
</dbReference>
<feature type="domain" description="Core" evidence="1">
    <location>
        <begin position="2"/>
        <end position="89"/>
    </location>
</feature>
<dbReference type="EMBL" id="AP024485">
    <property type="protein sequence ID" value="BCS89647.1"/>
    <property type="molecule type" value="Genomic_DNA"/>
</dbReference>
<evidence type="ECO:0000259" key="1">
    <source>
        <dbReference type="Pfam" id="PF01521"/>
    </source>
</evidence>
<proteinExistence type="predicted"/>
<accession>A0ABN6EVP9</accession>
<dbReference type="Proteomes" id="UP001053296">
    <property type="component" value="Chromosome"/>
</dbReference>
<gene>
    <name evidence="2" type="ORF">PSDVSF_28890</name>
</gene>
<sequence>MITATESATKQLLMHFAGKEAQPIRIYPDECDCKGKQLTLTVDTPTDKDEVFETDGFTFFIDKDLQAEIGNVTIDMTYNGFVVTSDRPIGGVKDTSSDFAIEPCGSGSCSCGH</sequence>
<organism evidence="2 3">
    <name type="scientific">Pseudodesulfovibrio sediminis</name>
    <dbReference type="NCBI Taxonomy" id="2810563"/>
    <lineage>
        <taxon>Bacteria</taxon>
        <taxon>Pseudomonadati</taxon>
        <taxon>Thermodesulfobacteriota</taxon>
        <taxon>Desulfovibrionia</taxon>
        <taxon>Desulfovibrionales</taxon>
        <taxon>Desulfovibrionaceae</taxon>
    </lineage>
</organism>
<evidence type="ECO:0000313" key="2">
    <source>
        <dbReference type="EMBL" id="BCS89647.1"/>
    </source>
</evidence>
<dbReference type="SUPFAM" id="SSF89360">
    <property type="entry name" value="HesB-like domain"/>
    <property type="match status" value="1"/>
</dbReference>
<reference evidence="2" key="1">
    <citation type="journal article" date="2022" name="Arch. Microbiol.">
        <title>Pseudodesulfovibrio sediminis sp. nov., a mesophilic and neutrophilic sulfate-reducing bacterium isolated from sediment of a brackish lake.</title>
        <authorList>
            <person name="Takahashi A."/>
            <person name="Kojima H."/>
            <person name="Watanabe M."/>
            <person name="Fukui M."/>
        </authorList>
    </citation>
    <scope>NUCLEOTIDE SEQUENCE</scope>
    <source>
        <strain evidence="2">SF6</strain>
    </source>
</reference>
<dbReference type="InterPro" id="IPR000361">
    <property type="entry name" value="ATAP_core_dom"/>
</dbReference>
<evidence type="ECO:0000313" key="3">
    <source>
        <dbReference type="Proteomes" id="UP001053296"/>
    </source>
</evidence>
<name>A0ABN6EVP9_9BACT</name>